<dbReference type="SUPFAM" id="SSF103088">
    <property type="entry name" value="OmpA-like"/>
    <property type="match status" value="1"/>
</dbReference>
<dbReference type="PANTHER" id="PTHR30329">
    <property type="entry name" value="STATOR ELEMENT OF FLAGELLAR MOTOR COMPLEX"/>
    <property type="match status" value="1"/>
</dbReference>
<dbReference type="AlphaFoldDB" id="A0A495DDC3"/>
<gene>
    <name evidence="7" type="ORF">C7435_1524</name>
</gene>
<comment type="subcellular location">
    <subcellularLocation>
        <location evidence="1">Cell outer membrane</location>
    </subcellularLocation>
</comment>
<feature type="domain" description="OmpA-like" evidence="6">
    <location>
        <begin position="189"/>
        <end position="304"/>
    </location>
</feature>
<comment type="caution">
    <text evidence="7">The sequence shown here is derived from an EMBL/GenBank/DDBJ whole genome shotgun (WGS) entry which is preliminary data.</text>
</comment>
<dbReference type="Gene3D" id="3.30.1330.60">
    <property type="entry name" value="OmpA-like domain"/>
    <property type="match status" value="1"/>
</dbReference>
<feature type="chain" id="PRO_5019795344" evidence="5">
    <location>
        <begin position="25"/>
        <end position="304"/>
    </location>
</feature>
<organism evidence="7 8">
    <name type="scientific">Maricaulis maris</name>
    <dbReference type="NCBI Taxonomy" id="74318"/>
    <lineage>
        <taxon>Bacteria</taxon>
        <taxon>Pseudomonadati</taxon>
        <taxon>Pseudomonadota</taxon>
        <taxon>Alphaproteobacteria</taxon>
        <taxon>Maricaulales</taxon>
        <taxon>Maricaulaceae</taxon>
        <taxon>Maricaulis</taxon>
    </lineage>
</organism>
<dbReference type="InterPro" id="IPR006664">
    <property type="entry name" value="OMP_bac"/>
</dbReference>
<dbReference type="OrthoDB" id="9792021at2"/>
<evidence type="ECO:0000256" key="5">
    <source>
        <dbReference type="SAM" id="SignalP"/>
    </source>
</evidence>
<protein>
    <submittedName>
        <fullName evidence="7">OmpA family protein</fullName>
    </submittedName>
</protein>
<name>A0A495DDC3_9PROT</name>
<dbReference type="PRINTS" id="PR01021">
    <property type="entry name" value="OMPADOMAIN"/>
</dbReference>
<keyword evidence="2 4" id="KW-0472">Membrane</keyword>
<keyword evidence="3" id="KW-0998">Cell outer membrane</keyword>
<feature type="signal peptide" evidence="5">
    <location>
        <begin position="1"/>
        <end position="24"/>
    </location>
</feature>
<dbReference type="RefSeq" id="WP_121210642.1">
    <property type="nucleotide sequence ID" value="NZ_RBIM01000003.1"/>
</dbReference>
<dbReference type="PROSITE" id="PS51123">
    <property type="entry name" value="OMPA_2"/>
    <property type="match status" value="1"/>
</dbReference>
<keyword evidence="5" id="KW-0732">Signal</keyword>
<dbReference type="PANTHER" id="PTHR30329:SF21">
    <property type="entry name" value="LIPOPROTEIN YIAD-RELATED"/>
    <property type="match status" value="1"/>
</dbReference>
<evidence type="ECO:0000256" key="3">
    <source>
        <dbReference type="ARBA" id="ARBA00023237"/>
    </source>
</evidence>
<proteinExistence type="predicted"/>
<dbReference type="GO" id="GO:0009279">
    <property type="term" value="C:cell outer membrane"/>
    <property type="evidence" value="ECO:0007669"/>
    <property type="project" value="UniProtKB-SubCell"/>
</dbReference>
<dbReference type="InterPro" id="IPR036737">
    <property type="entry name" value="OmpA-like_sf"/>
</dbReference>
<accession>A0A495DDC3</accession>
<evidence type="ECO:0000313" key="7">
    <source>
        <dbReference type="EMBL" id="RKR00319.1"/>
    </source>
</evidence>
<dbReference type="InterPro" id="IPR006665">
    <property type="entry name" value="OmpA-like"/>
</dbReference>
<dbReference type="CDD" id="cd07185">
    <property type="entry name" value="OmpA_C-like"/>
    <property type="match status" value="1"/>
</dbReference>
<dbReference type="EMBL" id="RBIM01000003">
    <property type="protein sequence ID" value="RKR00319.1"/>
    <property type="molecule type" value="Genomic_DNA"/>
</dbReference>
<evidence type="ECO:0000256" key="4">
    <source>
        <dbReference type="PROSITE-ProRule" id="PRU00473"/>
    </source>
</evidence>
<evidence type="ECO:0000259" key="6">
    <source>
        <dbReference type="PROSITE" id="PS51123"/>
    </source>
</evidence>
<dbReference type="Pfam" id="PF00691">
    <property type="entry name" value="OmpA"/>
    <property type="match status" value="1"/>
</dbReference>
<reference evidence="7 8" key="1">
    <citation type="submission" date="2018-10" db="EMBL/GenBank/DDBJ databases">
        <title>Genomic Encyclopedia of Type Strains, Phase IV (KMG-IV): sequencing the most valuable type-strain genomes for metagenomic binning, comparative biology and taxonomic classification.</title>
        <authorList>
            <person name="Goeker M."/>
        </authorList>
    </citation>
    <scope>NUCLEOTIDE SEQUENCE [LARGE SCALE GENOMIC DNA]</scope>
    <source>
        <strain evidence="7 8">DSM 4734</strain>
    </source>
</reference>
<evidence type="ECO:0000256" key="2">
    <source>
        <dbReference type="ARBA" id="ARBA00023136"/>
    </source>
</evidence>
<dbReference type="Proteomes" id="UP000273675">
    <property type="component" value="Unassembled WGS sequence"/>
</dbReference>
<sequence>MIRAIAACLTLALILAATATAVLAQQSVSGHPLITPYEGSQGDGEFWQFDEYALVTGFDFEARAAITRPVQGRVTRLDYDNPDDRSELEIFTNYREALDAAGYEAIWSCARDGSCTTGSTRNAFYQANGMRAINGPNSHYTAGTLSYDGRLAYIAVGVGRHTTSIVIVETDEMDRGMVTVSAEALAAGLDADGHVRVDGLLFAHDSDTLLPESQVALEALRDLLAARPNLSLYVVGHTDMTGRLTYNMSLSDRRAASVVTALVEQFGIDTERLVSAGVGPLAPEASNGTEDGRARNRRVEIVAR</sequence>
<dbReference type="InterPro" id="IPR050330">
    <property type="entry name" value="Bact_OuterMem_StrucFunc"/>
</dbReference>
<evidence type="ECO:0000256" key="1">
    <source>
        <dbReference type="ARBA" id="ARBA00004442"/>
    </source>
</evidence>
<evidence type="ECO:0000313" key="8">
    <source>
        <dbReference type="Proteomes" id="UP000273675"/>
    </source>
</evidence>